<dbReference type="OrthoDB" id="4760524at2759"/>
<dbReference type="InterPro" id="IPR035992">
    <property type="entry name" value="Ricin_B-like_lectins"/>
</dbReference>
<protein>
    <recommendedName>
        <fullName evidence="2">Nephrocystin 3-like N-terminal domain-containing protein</fullName>
    </recommendedName>
</protein>
<dbReference type="SUPFAM" id="SSF50370">
    <property type="entry name" value="Ricin B-like lectins"/>
    <property type="match status" value="1"/>
</dbReference>
<reference evidence="3 4" key="1">
    <citation type="submission" date="2018-06" db="EMBL/GenBank/DDBJ databases">
        <title>A transcriptomic atlas of mushroom development highlights an independent origin of complex multicellularity.</title>
        <authorList>
            <consortium name="DOE Joint Genome Institute"/>
            <person name="Krizsan K."/>
            <person name="Almasi E."/>
            <person name="Merenyi Z."/>
            <person name="Sahu N."/>
            <person name="Viragh M."/>
            <person name="Koszo T."/>
            <person name="Mondo S."/>
            <person name="Kiss B."/>
            <person name="Balint B."/>
            <person name="Kues U."/>
            <person name="Barry K."/>
            <person name="Hegedus J.C."/>
            <person name="Henrissat B."/>
            <person name="Johnson J."/>
            <person name="Lipzen A."/>
            <person name="Ohm R."/>
            <person name="Nagy I."/>
            <person name="Pangilinan J."/>
            <person name="Yan J."/>
            <person name="Xiong Y."/>
            <person name="Grigoriev I.V."/>
            <person name="Hibbett D.S."/>
            <person name="Nagy L.G."/>
        </authorList>
    </citation>
    <scope>NUCLEOTIDE SEQUENCE [LARGE SCALE GENOMIC DNA]</scope>
    <source>
        <strain evidence="3 4">SZMC22713</strain>
    </source>
</reference>
<dbReference type="Proteomes" id="UP000294933">
    <property type="component" value="Unassembled WGS sequence"/>
</dbReference>
<dbReference type="Pfam" id="PF24883">
    <property type="entry name" value="NPHP3_N"/>
    <property type="match status" value="1"/>
</dbReference>
<organism evidence="3 4">
    <name type="scientific">Rickenella mellea</name>
    <dbReference type="NCBI Taxonomy" id="50990"/>
    <lineage>
        <taxon>Eukaryota</taxon>
        <taxon>Fungi</taxon>
        <taxon>Dikarya</taxon>
        <taxon>Basidiomycota</taxon>
        <taxon>Agaricomycotina</taxon>
        <taxon>Agaricomycetes</taxon>
        <taxon>Hymenochaetales</taxon>
        <taxon>Rickenellaceae</taxon>
        <taxon>Rickenella</taxon>
    </lineage>
</organism>
<dbReference type="Gene3D" id="3.40.50.300">
    <property type="entry name" value="P-loop containing nucleotide triphosphate hydrolases"/>
    <property type="match status" value="1"/>
</dbReference>
<evidence type="ECO:0000313" key="3">
    <source>
        <dbReference type="EMBL" id="TDL25872.1"/>
    </source>
</evidence>
<evidence type="ECO:0000259" key="2">
    <source>
        <dbReference type="Pfam" id="PF24883"/>
    </source>
</evidence>
<evidence type="ECO:0000313" key="4">
    <source>
        <dbReference type="Proteomes" id="UP000294933"/>
    </source>
</evidence>
<keyword evidence="4" id="KW-1185">Reference proteome</keyword>
<keyword evidence="1" id="KW-0677">Repeat</keyword>
<dbReference type="STRING" id="50990.A0A4Y7QFK6"/>
<dbReference type="EMBL" id="ML170163">
    <property type="protein sequence ID" value="TDL25872.1"/>
    <property type="molecule type" value="Genomic_DNA"/>
</dbReference>
<dbReference type="InterPro" id="IPR027417">
    <property type="entry name" value="P-loop_NTPase"/>
</dbReference>
<dbReference type="PANTHER" id="PTHR10039:SF14">
    <property type="entry name" value="NACHT DOMAIN-CONTAINING PROTEIN"/>
    <property type="match status" value="1"/>
</dbReference>
<sequence length="661" mass="74547">MALPSGEYIIANVRTRNRAAFSNSDDHTDLLSSSGNHATFRDKWLIEPFPNGQYTIINKDYNSMAICDHRPRTGSHVFGVRVPESGAANKPHYLWDIRSTGVPHVYTVCKPASANLCWKAELEHGSTITLAEYRRDDSFHWTFNFNPAELKPAVGGVNLTEDERKKAEERFDKFCENRVPGAAFDSQQHDPASKCLPGTRIAVREKIAQWRDDHEAPPIFWLKGPAGAGKTSIARTIAEECRESGNLAGSFFFRRGLAGCTDITGFVPTVSSQLTVNVPLSLNLVYKAIHDDHFIFDKSRQDQFKKLIVNTLYQLEDVVTPKVLIVDALDECDTKSAVEELVNILSDVHFPLRVFVTSRGEGYIQEIFNHPNIEERTCCLPLEDPDLEPSGDIYKFLKNQFSAISFMKRHLIKQPWPSEADLQNLVKLSEGLFIYASTVVRLVEGDTYPPDRLKNVLSLPKSPLAGLDCLYAQILASAITSPEFKQVVGTIVLTRKPLSVNELQHLLQLERHAVLNALHGLHSVLMISNDDDAPIQPFHKSLYDHLTDENRSGAAAFIDPTVHAIRITLACLKSMLADMQYATSHRPDWKKSYACHNWFYHLADALIHKNLSQEDYHNFTDCLTNFFVYAWNPWIEHFKFQSDLGTVDRLPAEQKSVGSSI</sequence>
<dbReference type="SUPFAM" id="SSF52540">
    <property type="entry name" value="P-loop containing nucleoside triphosphate hydrolases"/>
    <property type="match status" value="1"/>
</dbReference>
<dbReference type="AlphaFoldDB" id="A0A4Y7QFK6"/>
<dbReference type="VEuPathDB" id="FungiDB:BD410DRAFT_837318"/>
<accession>A0A4Y7QFK6</accession>
<name>A0A4Y7QFK6_9AGAM</name>
<evidence type="ECO:0000256" key="1">
    <source>
        <dbReference type="ARBA" id="ARBA00022737"/>
    </source>
</evidence>
<dbReference type="Gene3D" id="2.80.10.50">
    <property type="match status" value="1"/>
</dbReference>
<proteinExistence type="predicted"/>
<gene>
    <name evidence="3" type="ORF">BD410DRAFT_837318</name>
</gene>
<dbReference type="InterPro" id="IPR056884">
    <property type="entry name" value="NPHP3-like_N"/>
</dbReference>
<feature type="domain" description="Nephrocystin 3-like N-terminal" evidence="2">
    <location>
        <begin position="204"/>
        <end position="359"/>
    </location>
</feature>
<dbReference type="PANTHER" id="PTHR10039">
    <property type="entry name" value="AMELOGENIN"/>
    <property type="match status" value="1"/>
</dbReference>